<dbReference type="SUPFAM" id="SSF53167">
    <property type="entry name" value="Purine and uridine phosphorylases"/>
    <property type="match status" value="1"/>
</dbReference>
<evidence type="ECO:0000313" key="2">
    <source>
        <dbReference type="Proteomes" id="UP000067206"/>
    </source>
</evidence>
<dbReference type="GO" id="GO:0008782">
    <property type="term" value="F:adenosylhomocysteine nucleosidase activity"/>
    <property type="evidence" value="ECO:0007669"/>
    <property type="project" value="TreeGrafter"/>
</dbReference>
<dbReference type="InterPro" id="IPR035994">
    <property type="entry name" value="Nucleoside_phosphorylase_sf"/>
</dbReference>
<accession>A0A0M4MFG4</accession>
<dbReference type="Gene3D" id="3.40.50.1580">
    <property type="entry name" value="Nucleoside phosphorylase domain"/>
    <property type="match status" value="1"/>
</dbReference>
<protein>
    <submittedName>
        <fullName evidence="1">Response regulator receiver domain-containing protein</fullName>
    </submittedName>
</protein>
<dbReference type="GO" id="GO:0008930">
    <property type="term" value="F:methylthioadenosine nucleosidase activity"/>
    <property type="evidence" value="ECO:0007669"/>
    <property type="project" value="TreeGrafter"/>
</dbReference>
<gene>
    <name evidence="1" type="ORF">RY67_385</name>
</gene>
<dbReference type="RefSeq" id="WP_129558949.1">
    <property type="nucleotide sequence ID" value="NZ_CP010411.1"/>
</dbReference>
<evidence type="ECO:0000313" key="1">
    <source>
        <dbReference type="EMBL" id="ALE08454.1"/>
    </source>
</evidence>
<organism evidence="1 2">
    <name type="scientific">Bifidobacterium longum subsp. infantis</name>
    <dbReference type="NCBI Taxonomy" id="1682"/>
    <lineage>
        <taxon>Bacteria</taxon>
        <taxon>Bacillati</taxon>
        <taxon>Actinomycetota</taxon>
        <taxon>Actinomycetes</taxon>
        <taxon>Bifidobacteriales</taxon>
        <taxon>Bifidobacteriaceae</taxon>
        <taxon>Bifidobacterium</taxon>
    </lineage>
</organism>
<dbReference type="GO" id="GO:0005829">
    <property type="term" value="C:cytosol"/>
    <property type="evidence" value="ECO:0007669"/>
    <property type="project" value="TreeGrafter"/>
</dbReference>
<dbReference type="Proteomes" id="UP000067206">
    <property type="component" value="Chromosome"/>
</dbReference>
<dbReference type="PANTHER" id="PTHR46832:SF1">
    <property type="entry name" value="5'-METHYLTHIOADENOSINE_S-ADENOSYLHOMOCYSTEINE NUCLEOSIDASE"/>
    <property type="match status" value="1"/>
</dbReference>
<dbReference type="GO" id="GO:0019284">
    <property type="term" value="P:L-methionine salvage from S-adenosylmethionine"/>
    <property type="evidence" value="ECO:0007669"/>
    <property type="project" value="TreeGrafter"/>
</dbReference>
<dbReference type="PANTHER" id="PTHR46832">
    <property type="entry name" value="5'-METHYLTHIOADENOSINE/S-ADENOSYLHOMOCYSTEINE NUCLEOSIDASE"/>
    <property type="match status" value="1"/>
</dbReference>
<reference evidence="1 2" key="1">
    <citation type="submission" date="2014-12" db="EMBL/GenBank/DDBJ databases">
        <title>Complete genome sequence of Bifidobacterium longum subsp. infantis BT1.</title>
        <authorList>
            <person name="Kim J.F."/>
            <person name="Kwak M.-J."/>
        </authorList>
    </citation>
    <scope>NUCLEOTIDE SEQUENCE [LARGE SCALE GENOMIC DNA]</scope>
    <source>
        <strain evidence="1 2">BT1</strain>
    </source>
</reference>
<dbReference type="PATRIC" id="fig|1682.24.peg.378"/>
<proteinExistence type="predicted"/>
<dbReference type="AlphaFoldDB" id="A0A0M4MFG4"/>
<sequence>MAIDDIDIVIITALAEEGVAVEKIGQDFYDINWETNCDSQIGVVRIGVLKTDSSHLLKIMLASAANEGSSVAPVINHINDTYHPSMLTMCGVCAGDPERTHLCDVIVADSVYSLDSGKKENGEFLPEINTSPVYKKLNQVVNDFVVHARIDQLPTQPEVIEMMQQQNTMPGGSFNVHIGPVACGEQIADYDAFWENVARRGKYKTIGYEMEGNHLGYASQWGQVPYLFFKGVMDFASGKTDGCKKIAERTAADALLAFLKSKQFGIFFGSLPKKKSYKKTVDDFNVLLEKLTADAWDEYKNALVTGRNTSKRDKILNDYKKRVADIGNNCPSTIPAATRIFPYMNYYGYLYLDCLMRPNHRLCPHMLAGDPYADLVESLLGDDNATIGLQDVLTLHNRSRTDFMVASELIHSSDE</sequence>
<dbReference type="EMBL" id="CP010411">
    <property type="protein sequence ID" value="ALE08454.1"/>
    <property type="molecule type" value="Genomic_DNA"/>
</dbReference>
<dbReference type="GO" id="GO:0009116">
    <property type="term" value="P:nucleoside metabolic process"/>
    <property type="evidence" value="ECO:0007669"/>
    <property type="project" value="InterPro"/>
</dbReference>
<name>A0A0M4MFG4_BIFLI</name>